<proteinExistence type="predicted"/>
<accession>A0ABS2P8H9</accession>
<evidence type="ECO:0000313" key="1">
    <source>
        <dbReference type="EMBL" id="MBM7631123.1"/>
    </source>
</evidence>
<dbReference type="Proteomes" id="UP000741863">
    <property type="component" value="Unassembled WGS sequence"/>
</dbReference>
<organism evidence="1 2">
    <name type="scientific">Geomicrobium sediminis</name>
    <dbReference type="NCBI Taxonomy" id="1347788"/>
    <lineage>
        <taxon>Bacteria</taxon>
        <taxon>Bacillati</taxon>
        <taxon>Bacillota</taxon>
        <taxon>Bacilli</taxon>
        <taxon>Bacillales</taxon>
        <taxon>Geomicrobium</taxon>
    </lineage>
</organism>
<gene>
    <name evidence="1" type="ORF">JOD17_000214</name>
</gene>
<protein>
    <submittedName>
        <fullName evidence="1">Uncharacterized protein</fullName>
    </submittedName>
</protein>
<reference evidence="1 2" key="1">
    <citation type="submission" date="2021-01" db="EMBL/GenBank/DDBJ databases">
        <title>Genomic Encyclopedia of Type Strains, Phase IV (KMG-IV): sequencing the most valuable type-strain genomes for metagenomic binning, comparative biology and taxonomic classification.</title>
        <authorList>
            <person name="Goeker M."/>
        </authorList>
    </citation>
    <scope>NUCLEOTIDE SEQUENCE [LARGE SCALE GENOMIC DNA]</scope>
    <source>
        <strain evidence="1 2">DSM 25540</strain>
    </source>
</reference>
<keyword evidence="2" id="KW-1185">Reference proteome</keyword>
<comment type="caution">
    <text evidence="1">The sequence shown here is derived from an EMBL/GenBank/DDBJ whole genome shotgun (WGS) entry which is preliminary data.</text>
</comment>
<sequence length="68" mass="7761">MSKAVEIKQFNSSLNYCNCCDMDEVEPPVFMITFYHGNSGVSIRLCHDHLDELRVRSNIVLGQVHCES</sequence>
<evidence type="ECO:0000313" key="2">
    <source>
        <dbReference type="Proteomes" id="UP000741863"/>
    </source>
</evidence>
<dbReference type="EMBL" id="JAFBEC010000001">
    <property type="protein sequence ID" value="MBM7631123.1"/>
    <property type="molecule type" value="Genomic_DNA"/>
</dbReference>
<name>A0ABS2P8H9_9BACL</name>